<dbReference type="PANTHER" id="PTHR22946">
    <property type="entry name" value="DIENELACTONE HYDROLASE DOMAIN-CONTAINING PROTEIN-RELATED"/>
    <property type="match status" value="1"/>
</dbReference>
<evidence type="ECO:0000313" key="4">
    <source>
        <dbReference type="Proteomes" id="UP001184828"/>
    </source>
</evidence>
<keyword evidence="2" id="KW-0732">Signal</keyword>
<proteinExistence type="predicted"/>
<dbReference type="EMBL" id="JAVDQZ010000003">
    <property type="protein sequence ID" value="MDR6426364.1"/>
    <property type="molecule type" value="Genomic_DNA"/>
</dbReference>
<protein>
    <submittedName>
        <fullName evidence="3">Dienelactone hydrolase</fullName>
    </submittedName>
</protein>
<dbReference type="PANTHER" id="PTHR22946:SF12">
    <property type="entry name" value="CONIDIAL PIGMENT BIOSYNTHESIS PROTEIN AYG1 (AFU_ORTHOLOGUE AFUA_2G17550)"/>
    <property type="match status" value="1"/>
</dbReference>
<dbReference type="Pfam" id="PF06500">
    <property type="entry name" value="FrsA-like"/>
    <property type="match status" value="1"/>
</dbReference>
<accession>A0AAE4BXV8</accession>
<dbReference type="RefSeq" id="WP_145745386.1">
    <property type="nucleotide sequence ID" value="NZ_JAVDQZ010000003.1"/>
</dbReference>
<feature type="signal peptide" evidence="2">
    <location>
        <begin position="1"/>
        <end position="27"/>
    </location>
</feature>
<dbReference type="Gene3D" id="3.40.50.1820">
    <property type="entry name" value="alpha/beta hydrolase"/>
    <property type="match status" value="1"/>
</dbReference>
<organism evidence="3 4">
    <name type="scientific">Variovorax paradoxus</name>
    <dbReference type="NCBI Taxonomy" id="34073"/>
    <lineage>
        <taxon>Bacteria</taxon>
        <taxon>Pseudomonadati</taxon>
        <taxon>Pseudomonadota</taxon>
        <taxon>Betaproteobacteria</taxon>
        <taxon>Burkholderiales</taxon>
        <taxon>Comamonadaceae</taxon>
        <taxon>Variovorax</taxon>
    </lineage>
</organism>
<keyword evidence="1 3" id="KW-0378">Hydrolase</keyword>
<dbReference type="GO" id="GO:0016787">
    <property type="term" value="F:hydrolase activity"/>
    <property type="evidence" value="ECO:0007669"/>
    <property type="project" value="UniProtKB-KW"/>
</dbReference>
<feature type="chain" id="PRO_5041998297" evidence="2">
    <location>
        <begin position="28"/>
        <end position="420"/>
    </location>
</feature>
<dbReference type="InterPro" id="IPR010520">
    <property type="entry name" value="FrsA-like"/>
</dbReference>
<dbReference type="InterPro" id="IPR029058">
    <property type="entry name" value="AB_hydrolase_fold"/>
</dbReference>
<evidence type="ECO:0000256" key="1">
    <source>
        <dbReference type="ARBA" id="ARBA00022801"/>
    </source>
</evidence>
<dbReference type="SUPFAM" id="SSF53474">
    <property type="entry name" value="alpha/beta-Hydrolases"/>
    <property type="match status" value="1"/>
</dbReference>
<dbReference type="Proteomes" id="UP001184828">
    <property type="component" value="Unassembled WGS sequence"/>
</dbReference>
<evidence type="ECO:0000313" key="3">
    <source>
        <dbReference type="EMBL" id="MDR6426364.1"/>
    </source>
</evidence>
<reference evidence="3" key="1">
    <citation type="submission" date="2023-07" db="EMBL/GenBank/DDBJ databases">
        <title>Sorghum-associated microbial communities from plants grown in Nebraska, USA.</title>
        <authorList>
            <person name="Schachtman D."/>
        </authorList>
    </citation>
    <scope>NUCLEOTIDE SEQUENCE</scope>
    <source>
        <strain evidence="3">DS2114</strain>
    </source>
</reference>
<evidence type="ECO:0000256" key="2">
    <source>
        <dbReference type="SAM" id="SignalP"/>
    </source>
</evidence>
<dbReference type="InterPro" id="IPR050261">
    <property type="entry name" value="FrsA_esterase"/>
</dbReference>
<name>A0AAE4BXV8_VARPD</name>
<gene>
    <name evidence="3" type="ORF">J2738_002497</name>
</gene>
<dbReference type="AlphaFoldDB" id="A0AAE4BXV8"/>
<comment type="caution">
    <text evidence="3">The sequence shown here is derived from an EMBL/GenBank/DDBJ whole genome shotgun (WGS) entry which is preliminary data.</text>
</comment>
<sequence>MTNRLILKLSTAFAAFLCIAAAPQASSARSLPAAKAADSMAEFCSKGQAEYPQGIARMHPSFKFNICWWLEDAGIEASTFDDIAAALPEHAGPSQAIWQATFNQPAQLHLERARASEARGNNAAASVEYKKAAFYLRMNRLPKRVPTADLQATERAHALLGKPLQRIAFKTGTKEFTGYFRAPPARTGRNEKLPVLVILGGLDNLKTEMIRHSDYFMGRGFATIIVENPDTGENQLGFRPESHVMFDAVADYIKTRSDLDASRVALYGWSMGGYLGTLGGLSNDFYKAVVNVGGPSDASFGQAHCKVAPAWIVAPYTVFANMNPQTTPREAMCEYYEAFQLSRQLKMPTAVQLRKPILMVNGAHEDLVSRDEPAALAALGFNVTQLVFGDDGHTAESNMREHFEFTANWLIRRLKIEMGD</sequence>